<dbReference type="Pfam" id="PF13598">
    <property type="entry name" value="DUF4139"/>
    <property type="match status" value="1"/>
</dbReference>
<organism evidence="4 5">
    <name type="scientific">Reyranella soli</name>
    <dbReference type="NCBI Taxonomy" id="1230389"/>
    <lineage>
        <taxon>Bacteria</taxon>
        <taxon>Pseudomonadati</taxon>
        <taxon>Pseudomonadota</taxon>
        <taxon>Alphaproteobacteria</taxon>
        <taxon>Hyphomicrobiales</taxon>
        <taxon>Reyranellaceae</taxon>
        <taxon>Reyranella</taxon>
    </lineage>
</organism>
<accession>A0A512N3E2</accession>
<evidence type="ECO:0000256" key="2">
    <source>
        <dbReference type="SAM" id="MobiDB-lite"/>
    </source>
</evidence>
<gene>
    <name evidence="4" type="ORF">RSO01_06710</name>
</gene>
<feature type="compositionally biased region" description="Pro residues" evidence="2">
    <location>
        <begin position="312"/>
        <end position="329"/>
    </location>
</feature>
<dbReference type="Proteomes" id="UP000321058">
    <property type="component" value="Unassembled WGS sequence"/>
</dbReference>
<dbReference type="InterPro" id="IPR037291">
    <property type="entry name" value="DUF4139"/>
</dbReference>
<dbReference type="OrthoDB" id="580912at2"/>
<dbReference type="PANTHER" id="PTHR38075">
    <property type="entry name" value="DUF4139 DOMAIN-CONTAINING PROTEIN"/>
    <property type="match status" value="1"/>
</dbReference>
<evidence type="ECO:0000256" key="1">
    <source>
        <dbReference type="SAM" id="Coils"/>
    </source>
</evidence>
<keyword evidence="1" id="KW-0175">Coiled coil</keyword>
<keyword evidence="5" id="KW-1185">Reference proteome</keyword>
<feature type="region of interest" description="Disordered" evidence="2">
    <location>
        <begin position="304"/>
        <end position="351"/>
    </location>
</feature>
<name>A0A512N3E2_9HYPH</name>
<evidence type="ECO:0000313" key="4">
    <source>
        <dbReference type="EMBL" id="GEP53505.1"/>
    </source>
</evidence>
<sequence length="680" mass="74177">MHHLMISIVALLGLFAFPLSVFAQDLALKRVMLSSGGLGYFEYEATVTDDATLRLTVSLEQVDDVLKSLVVYDDKGGVGGLSLPGREPLAQAFKDLPFDQDSLASPADLLATLKGAQVTVGGARAITGRIVSVQEETVALIDGKATTKRTRVTLLTDRGLQQFILEDAENLQFADAALREKVGNALLAIQTNRAKDARTIELSTRGQGQRTVRVAYIVEVPVWKASYRLTLAADPAAARSALQGWATVENLSGQDWKDVDLTLVSGRPVAFRQALYEAYYVKRPEVPIEVAGRLMPGVDRGGVEAQERMKAAPPPPPPAPSSVPQPAPYRPQQERGVAATMAPPPAGAAAADQFEATDAATQVVFRFPRPVSVTNGRTLSIPIIDRQMPVQRLALYQAETAPRNPLAAIRITNDGDSGLPAGLITLYERDKAGYVAYVGDARLSGFPVGETRLLAYALDEKIVIERDAAQTDRIATGTIAQGALKLSRVVRQTVTYRVKGPAKEPRQLVIVQRRLPGWTLVKPEPKGVELSEGNYRITFQLPGGDQTQTFEVIQEQTQQQELRLVDGSADQIRVYAQAREFDAKTREALTRILQLQAAVSDAQRKVTQADAERQQIVQEQARLRDNLARVPANSDLQRRYLATLDKQETDLEAIAKRRADAEKGVEAAREALRTYVAQLG</sequence>
<dbReference type="PANTHER" id="PTHR38075:SF1">
    <property type="entry name" value="DUF4139 DOMAIN-CONTAINING PROTEIN"/>
    <property type="match status" value="1"/>
</dbReference>
<dbReference type="RefSeq" id="WP_147146218.1">
    <property type="nucleotide sequence ID" value="NZ_BKAJ01000012.1"/>
</dbReference>
<feature type="coiled-coil region" evidence="1">
    <location>
        <begin position="644"/>
        <end position="671"/>
    </location>
</feature>
<comment type="caution">
    <text evidence="4">The sequence shown here is derived from an EMBL/GenBank/DDBJ whole genome shotgun (WGS) entry which is preliminary data.</text>
</comment>
<evidence type="ECO:0000313" key="5">
    <source>
        <dbReference type="Proteomes" id="UP000321058"/>
    </source>
</evidence>
<protein>
    <recommendedName>
        <fullName evidence="3">DUF4139 domain-containing protein</fullName>
    </recommendedName>
</protein>
<proteinExistence type="predicted"/>
<reference evidence="4 5" key="1">
    <citation type="submission" date="2019-07" db="EMBL/GenBank/DDBJ databases">
        <title>Whole genome shotgun sequence of Reyranella soli NBRC 108950.</title>
        <authorList>
            <person name="Hosoyama A."/>
            <person name="Uohara A."/>
            <person name="Ohji S."/>
            <person name="Ichikawa N."/>
        </authorList>
    </citation>
    <scope>NUCLEOTIDE SEQUENCE [LARGE SCALE GENOMIC DNA]</scope>
    <source>
        <strain evidence="4 5">NBRC 108950</strain>
    </source>
</reference>
<feature type="domain" description="DUF4139" evidence="3">
    <location>
        <begin position="212"/>
        <end position="512"/>
    </location>
</feature>
<dbReference type="EMBL" id="BKAJ01000012">
    <property type="protein sequence ID" value="GEP53505.1"/>
    <property type="molecule type" value="Genomic_DNA"/>
</dbReference>
<dbReference type="AlphaFoldDB" id="A0A512N3E2"/>
<evidence type="ECO:0000259" key="3">
    <source>
        <dbReference type="Pfam" id="PF13598"/>
    </source>
</evidence>
<feature type="coiled-coil region" evidence="1">
    <location>
        <begin position="592"/>
        <end position="619"/>
    </location>
</feature>